<proteinExistence type="predicted"/>
<reference evidence="1" key="1">
    <citation type="journal article" date="2021" name="Nat. Commun.">
        <title>Genetic determinants of endophytism in the Arabidopsis root mycobiome.</title>
        <authorList>
            <person name="Mesny F."/>
            <person name="Miyauchi S."/>
            <person name="Thiergart T."/>
            <person name="Pickel B."/>
            <person name="Atanasova L."/>
            <person name="Karlsson M."/>
            <person name="Huettel B."/>
            <person name="Barry K.W."/>
            <person name="Haridas S."/>
            <person name="Chen C."/>
            <person name="Bauer D."/>
            <person name="Andreopoulos W."/>
            <person name="Pangilinan J."/>
            <person name="LaButti K."/>
            <person name="Riley R."/>
            <person name="Lipzen A."/>
            <person name="Clum A."/>
            <person name="Drula E."/>
            <person name="Henrissat B."/>
            <person name="Kohler A."/>
            <person name="Grigoriev I.V."/>
            <person name="Martin F.M."/>
            <person name="Hacquard S."/>
        </authorList>
    </citation>
    <scope>NUCLEOTIDE SEQUENCE</scope>
    <source>
        <strain evidence="1">MPI-CAGE-AT-0023</strain>
    </source>
</reference>
<comment type="caution">
    <text evidence="1">The sequence shown here is derived from an EMBL/GenBank/DDBJ whole genome shotgun (WGS) entry which is preliminary data.</text>
</comment>
<dbReference type="OrthoDB" id="4850838at2759"/>
<accession>A0A9P9GDV6</accession>
<keyword evidence="2" id="KW-1185">Reference proteome</keyword>
<evidence type="ECO:0000313" key="2">
    <source>
        <dbReference type="Proteomes" id="UP000720189"/>
    </source>
</evidence>
<dbReference type="RefSeq" id="XP_046045598.1">
    <property type="nucleotide sequence ID" value="XM_046193680.1"/>
</dbReference>
<evidence type="ECO:0000313" key="1">
    <source>
        <dbReference type="EMBL" id="KAH7237739.1"/>
    </source>
</evidence>
<dbReference type="GeneID" id="70223634"/>
<gene>
    <name evidence="1" type="ORF">BKA55DRAFT_578254</name>
</gene>
<dbReference type="EMBL" id="JAGMUX010000015">
    <property type="protein sequence ID" value="KAH7237739.1"/>
    <property type="molecule type" value="Genomic_DNA"/>
</dbReference>
<dbReference type="AlphaFoldDB" id="A0A9P9GDV6"/>
<dbReference type="Proteomes" id="UP000720189">
    <property type="component" value="Unassembled WGS sequence"/>
</dbReference>
<organism evidence="1 2">
    <name type="scientific">Fusarium redolens</name>
    <dbReference type="NCBI Taxonomy" id="48865"/>
    <lineage>
        <taxon>Eukaryota</taxon>
        <taxon>Fungi</taxon>
        <taxon>Dikarya</taxon>
        <taxon>Ascomycota</taxon>
        <taxon>Pezizomycotina</taxon>
        <taxon>Sordariomycetes</taxon>
        <taxon>Hypocreomycetidae</taxon>
        <taxon>Hypocreales</taxon>
        <taxon>Nectriaceae</taxon>
        <taxon>Fusarium</taxon>
        <taxon>Fusarium redolens species complex</taxon>
    </lineage>
</organism>
<sequence length="70" mass="7475">MSMLPTIATALVGFIYDRDASLTPFTDPDEISCFGCLVTIIATPVCSASPKSRRSTPVLGAKTQERNVVL</sequence>
<name>A0A9P9GDV6_FUSRE</name>
<protein>
    <submittedName>
        <fullName evidence="1">Uncharacterized protein</fullName>
    </submittedName>
</protein>